<dbReference type="SUPFAM" id="SSF51230">
    <property type="entry name" value="Single hybrid motif"/>
    <property type="match status" value="1"/>
</dbReference>
<dbReference type="OrthoDB" id="48130at2759"/>
<proteinExistence type="inferred from homology"/>
<dbReference type="AlphaFoldDB" id="A0A9N9G8L3"/>
<dbReference type="InterPro" id="IPR033753">
    <property type="entry name" value="GCV_H/Fam206"/>
</dbReference>
<dbReference type="InterPro" id="IPR039169">
    <property type="entry name" value="Abitram"/>
</dbReference>
<keyword evidence="5" id="KW-1185">Reference proteome</keyword>
<evidence type="ECO:0000256" key="2">
    <source>
        <dbReference type="ARBA" id="ARBA00019325"/>
    </source>
</evidence>
<organism evidence="4 5">
    <name type="scientific">Paraglomus occultum</name>
    <dbReference type="NCBI Taxonomy" id="144539"/>
    <lineage>
        <taxon>Eukaryota</taxon>
        <taxon>Fungi</taxon>
        <taxon>Fungi incertae sedis</taxon>
        <taxon>Mucoromycota</taxon>
        <taxon>Glomeromycotina</taxon>
        <taxon>Glomeromycetes</taxon>
        <taxon>Paraglomerales</taxon>
        <taxon>Paraglomeraceae</taxon>
        <taxon>Paraglomus</taxon>
    </lineage>
</organism>
<dbReference type="Gene3D" id="2.40.50.100">
    <property type="match status" value="1"/>
</dbReference>
<dbReference type="EMBL" id="CAJVPJ010001380">
    <property type="protein sequence ID" value="CAG8588858.1"/>
    <property type="molecule type" value="Genomic_DNA"/>
</dbReference>
<evidence type="ECO:0000256" key="3">
    <source>
        <dbReference type="ARBA" id="ARBA00030463"/>
    </source>
</evidence>
<evidence type="ECO:0000313" key="5">
    <source>
        <dbReference type="Proteomes" id="UP000789572"/>
    </source>
</evidence>
<evidence type="ECO:0000256" key="1">
    <source>
        <dbReference type="ARBA" id="ARBA00010764"/>
    </source>
</evidence>
<name>A0A9N9G8L3_9GLOM</name>
<comment type="similarity">
    <text evidence="1">Belongs to the ABITRAM family.</text>
</comment>
<evidence type="ECO:0000313" key="4">
    <source>
        <dbReference type="EMBL" id="CAG8588858.1"/>
    </source>
</evidence>
<dbReference type="PANTHER" id="PTHR13651:SF0">
    <property type="entry name" value="PROTEIN ABITRAM"/>
    <property type="match status" value="1"/>
</dbReference>
<gene>
    <name evidence="4" type="ORF">POCULU_LOCUS6867</name>
</gene>
<comment type="caution">
    <text evidence="4">The sequence shown here is derived from an EMBL/GenBank/DDBJ whole genome shotgun (WGS) entry which is preliminary data.</text>
</comment>
<dbReference type="Pfam" id="PF01597">
    <property type="entry name" value="GCV_H"/>
    <property type="match status" value="1"/>
</dbReference>
<dbReference type="PANTHER" id="PTHR13651">
    <property type="entry name" value="PROTEIN ABITRAM"/>
    <property type="match status" value="1"/>
</dbReference>
<sequence>MIEEDYETSRYTDLIENYNRDPLTYLKQYYTKYYHVSTDKIVNTTNKKRPLHKETVICVISVSKEFDSTAKRTEYKVRACLAGWIVEFNKRLLEDEGLLFRKPYTEGYIAIIKPKHENTQIALENCLTEDEYKASRGLD</sequence>
<dbReference type="GO" id="GO:0005634">
    <property type="term" value="C:nucleus"/>
    <property type="evidence" value="ECO:0007669"/>
    <property type="project" value="TreeGrafter"/>
</dbReference>
<dbReference type="Proteomes" id="UP000789572">
    <property type="component" value="Unassembled WGS sequence"/>
</dbReference>
<reference evidence="4" key="1">
    <citation type="submission" date="2021-06" db="EMBL/GenBank/DDBJ databases">
        <authorList>
            <person name="Kallberg Y."/>
            <person name="Tangrot J."/>
            <person name="Rosling A."/>
        </authorList>
    </citation>
    <scope>NUCLEOTIDE SEQUENCE</scope>
    <source>
        <strain evidence="4">IA702</strain>
    </source>
</reference>
<protein>
    <recommendedName>
        <fullName evidence="2">Protein Abitram</fullName>
    </recommendedName>
    <alternativeName>
        <fullName evidence="3">Actin-binding transcription modulator</fullName>
    </alternativeName>
</protein>
<accession>A0A9N9G8L3</accession>
<dbReference type="InterPro" id="IPR011053">
    <property type="entry name" value="Single_hybrid_motif"/>
</dbReference>